<accession>A0A4P9XWH3</accession>
<keyword evidence="3 11" id="KW-0813">Transport</keyword>
<evidence type="ECO:0000256" key="10">
    <source>
        <dbReference type="PROSITE-ProRule" id="PRU00282"/>
    </source>
</evidence>
<feature type="transmembrane region" description="Helical" evidence="12">
    <location>
        <begin position="315"/>
        <end position="338"/>
    </location>
</feature>
<evidence type="ECO:0000256" key="7">
    <source>
        <dbReference type="ARBA" id="ARBA00022989"/>
    </source>
</evidence>
<keyword evidence="8" id="KW-0496">Mitochondrion</keyword>
<keyword evidence="9 10" id="KW-0472">Membrane</keyword>
<dbReference type="Gene3D" id="1.50.40.10">
    <property type="entry name" value="Mitochondrial carrier domain"/>
    <property type="match status" value="1"/>
</dbReference>
<dbReference type="InterPro" id="IPR023395">
    <property type="entry name" value="MCP_dom_sf"/>
</dbReference>
<dbReference type="Pfam" id="PF00153">
    <property type="entry name" value="Mito_carr"/>
    <property type="match status" value="3"/>
</dbReference>
<dbReference type="GO" id="GO:0005743">
    <property type="term" value="C:mitochondrial inner membrane"/>
    <property type="evidence" value="ECO:0007669"/>
    <property type="project" value="UniProtKB-SubCell"/>
</dbReference>
<evidence type="ECO:0000256" key="2">
    <source>
        <dbReference type="ARBA" id="ARBA00006375"/>
    </source>
</evidence>
<dbReference type="OrthoDB" id="270584at2759"/>
<keyword evidence="6" id="KW-0999">Mitochondrion inner membrane</keyword>
<evidence type="ECO:0000256" key="12">
    <source>
        <dbReference type="SAM" id="Phobius"/>
    </source>
</evidence>
<evidence type="ECO:0000313" key="14">
    <source>
        <dbReference type="Proteomes" id="UP000271241"/>
    </source>
</evidence>
<dbReference type="PANTHER" id="PTHR24089">
    <property type="entry name" value="SOLUTE CARRIER FAMILY 25"/>
    <property type="match status" value="1"/>
</dbReference>
<keyword evidence="14" id="KW-1185">Reference proteome</keyword>
<dbReference type="InterPro" id="IPR018108">
    <property type="entry name" value="MCP_transmembrane"/>
</dbReference>
<proteinExistence type="inferred from homology"/>
<evidence type="ECO:0000256" key="6">
    <source>
        <dbReference type="ARBA" id="ARBA00022792"/>
    </source>
</evidence>
<keyword evidence="7 12" id="KW-1133">Transmembrane helix</keyword>
<feature type="repeat" description="Solcar" evidence="10">
    <location>
        <begin position="116"/>
        <end position="225"/>
    </location>
</feature>
<comment type="subcellular location">
    <subcellularLocation>
        <location evidence="1">Mitochondrion inner membrane</location>
        <topology evidence="1">Multi-pass membrane protein</topology>
    </subcellularLocation>
</comment>
<evidence type="ECO:0000256" key="11">
    <source>
        <dbReference type="RuleBase" id="RU000488"/>
    </source>
</evidence>
<evidence type="ECO:0000256" key="1">
    <source>
        <dbReference type="ARBA" id="ARBA00004448"/>
    </source>
</evidence>
<organism evidence="13 14">
    <name type="scientific">Thamnocephalis sphaerospora</name>
    <dbReference type="NCBI Taxonomy" id="78915"/>
    <lineage>
        <taxon>Eukaryota</taxon>
        <taxon>Fungi</taxon>
        <taxon>Fungi incertae sedis</taxon>
        <taxon>Zoopagomycota</taxon>
        <taxon>Zoopagomycotina</taxon>
        <taxon>Zoopagomycetes</taxon>
        <taxon>Zoopagales</taxon>
        <taxon>Sigmoideomycetaceae</taxon>
        <taxon>Thamnocephalis</taxon>
    </lineage>
</organism>
<name>A0A4P9XWH3_9FUNG</name>
<reference evidence="14" key="1">
    <citation type="journal article" date="2018" name="Nat. Microbiol.">
        <title>Leveraging single-cell genomics to expand the fungal tree of life.</title>
        <authorList>
            <person name="Ahrendt S.R."/>
            <person name="Quandt C.A."/>
            <person name="Ciobanu D."/>
            <person name="Clum A."/>
            <person name="Salamov A."/>
            <person name="Andreopoulos B."/>
            <person name="Cheng J.F."/>
            <person name="Woyke T."/>
            <person name="Pelin A."/>
            <person name="Henrissat B."/>
            <person name="Reynolds N.K."/>
            <person name="Benny G.L."/>
            <person name="Smith M.E."/>
            <person name="James T.Y."/>
            <person name="Grigoriev I.V."/>
        </authorList>
    </citation>
    <scope>NUCLEOTIDE SEQUENCE [LARGE SCALE GENOMIC DNA]</scope>
    <source>
        <strain evidence="14">RSA 1356</strain>
    </source>
</reference>
<dbReference type="PRINTS" id="PR00928">
    <property type="entry name" value="GRAVESDC"/>
</dbReference>
<keyword evidence="4 10" id="KW-0812">Transmembrane</keyword>
<evidence type="ECO:0000256" key="8">
    <source>
        <dbReference type="ARBA" id="ARBA00023128"/>
    </source>
</evidence>
<dbReference type="GO" id="GO:0055085">
    <property type="term" value="P:transmembrane transport"/>
    <property type="evidence" value="ECO:0007669"/>
    <property type="project" value="InterPro"/>
</dbReference>
<dbReference type="InterPro" id="IPR002167">
    <property type="entry name" value="GDC-like"/>
</dbReference>
<dbReference type="Proteomes" id="UP000271241">
    <property type="component" value="Unassembled WGS sequence"/>
</dbReference>
<feature type="repeat" description="Solcar" evidence="10">
    <location>
        <begin position="256"/>
        <end position="344"/>
    </location>
</feature>
<dbReference type="EMBL" id="KZ992479">
    <property type="protein sequence ID" value="RKP09951.1"/>
    <property type="molecule type" value="Genomic_DNA"/>
</dbReference>
<evidence type="ECO:0000256" key="5">
    <source>
        <dbReference type="ARBA" id="ARBA00022737"/>
    </source>
</evidence>
<evidence type="ECO:0000256" key="9">
    <source>
        <dbReference type="ARBA" id="ARBA00023136"/>
    </source>
</evidence>
<evidence type="ECO:0000313" key="13">
    <source>
        <dbReference type="EMBL" id="RKP09951.1"/>
    </source>
</evidence>
<dbReference type="PRINTS" id="PR00926">
    <property type="entry name" value="MITOCARRIER"/>
</dbReference>
<protein>
    <submittedName>
        <fullName evidence="13">Putative mitochondrial carrier protein</fullName>
    </submittedName>
</protein>
<sequence>MGAAADSGVRERRRSPEYILKTLLAGGVAGSAAKTLIAPLDRVKILFQTNNAHFTQYAGSMRGLMGATRDIWRSNGMRGLFQGHVATLLRIFPYAAIKFLAYEQYRALLMPTRADENAWRQFWAGSFAGMTSVIFTYPMELVRVRMAYEVGATGAAGIRRTCREIVRESGATLATQQSNGSAALVRVHQWPLVVANFYRGLSMSLAGMVPYAGMSFCTHSVLTEVCRTHIPSYTLVSTEDVNNGSRRAARDGQRPLRIWAELVCGGLSGAIAQTVSYPLEIIRRRVQVAGVDHPARYARAVDVARDIWRTRGFRGFFLGLSIGYIKVTPMVAVSFTVYDQMKWLLRI</sequence>
<keyword evidence="5" id="KW-0677">Repeat</keyword>
<dbReference type="STRING" id="78915.A0A4P9XWH3"/>
<dbReference type="SUPFAM" id="SSF103506">
    <property type="entry name" value="Mitochondrial carrier"/>
    <property type="match status" value="1"/>
</dbReference>
<dbReference type="PROSITE" id="PS50920">
    <property type="entry name" value="SOLCAR"/>
    <property type="match status" value="3"/>
</dbReference>
<evidence type="ECO:0000256" key="4">
    <source>
        <dbReference type="ARBA" id="ARBA00022692"/>
    </source>
</evidence>
<feature type="repeat" description="Solcar" evidence="10">
    <location>
        <begin position="17"/>
        <end position="108"/>
    </location>
</feature>
<comment type="similarity">
    <text evidence="2 11">Belongs to the mitochondrial carrier (TC 2.A.29) family.</text>
</comment>
<evidence type="ECO:0000256" key="3">
    <source>
        <dbReference type="ARBA" id="ARBA00022448"/>
    </source>
</evidence>
<dbReference type="InterPro" id="IPR002067">
    <property type="entry name" value="MCP"/>
</dbReference>
<dbReference type="AlphaFoldDB" id="A0A4P9XWH3"/>
<gene>
    <name evidence="13" type="ORF">THASP1DRAFT_13564</name>
</gene>